<comment type="caution">
    <text evidence="2">The sequence shown here is derived from an EMBL/GenBank/DDBJ whole genome shotgun (WGS) entry which is preliminary data.</text>
</comment>
<proteinExistence type="predicted"/>
<feature type="signal peptide" evidence="1">
    <location>
        <begin position="1"/>
        <end position="28"/>
    </location>
</feature>
<evidence type="ECO:0000313" key="3">
    <source>
        <dbReference type="Proteomes" id="UP001239462"/>
    </source>
</evidence>
<accession>A0ABT7PCY2</accession>
<dbReference type="EMBL" id="JASZZN010000002">
    <property type="protein sequence ID" value="MDM4014360.1"/>
    <property type="molecule type" value="Genomic_DNA"/>
</dbReference>
<dbReference type="InterPro" id="IPR017461">
    <property type="entry name" value="CHP03009_planctomycetes"/>
</dbReference>
<dbReference type="RefSeq" id="WP_230774669.1">
    <property type="nucleotide sequence ID" value="NZ_CP141221.1"/>
</dbReference>
<sequence length="307" mass="34843">MKMRTTRCQLLLLGVLSGLLIAVPKLDAQQPAAAAAKPAAPVQPFPPLNAQQQQQLDRVLLAWQQKSQSTKTLECKFERWHYDLLAAPAGVHAHKAEGVVKYANPDKGLFRVDNIMFYKGMKDQKPEYGPTANKFGEYWICNGTQLIEYDREQQQCNLQELPPNMQGTQIFNSPLPFVFNLDAKQIQQRYWVCLGESPKPNSFLVQAFPKLQEDRAQYKMVQVVLSADYEPEVMIMYAPNFHQKLAPQWDHYEFTDVKRNAIGAGIQQFMGNFIPKQPPASWKITKQNFLPPQIAQGNQAPQGSAPQ</sequence>
<protein>
    <submittedName>
        <fullName evidence="2">TIGR03009 domain-containing protein</fullName>
    </submittedName>
</protein>
<dbReference type="Proteomes" id="UP001239462">
    <property type="component" value="Unassembled WGS sequence"/>
</dbReference>
<keyword evidence="1" id="KW-0732">Signal</keyword>
<reference evidence="2 3" key="1">
    <citation type="submission" date="2023-06" db="EMBL/GenBank/DDBJ databases">
        <title>Roseiconus lacunae JC819 isolated from Gulf of Mannar region, Tamil Nadu.</title>
        <authorList>
            <person name="Pk S."/>
            <person name="Ch S."/>
            <person name="Ch V.R."/>
        </authorList>
    </citation>
    <scope>NUCLEOTIDE SEQUENCE [LARGE SCALE GENOMIC DNA]</scope>
    <source>
        <strain evidence="2 3">JC819</strain>
    </source>
</reference>
<name>A0ABT7PCY2_9BACT</name>
<organism evidence="2 3">
    <name type="scientific">Roseiconus lacunae</name>
    <dbReference type="NCBI Taxonomy" id="2605694"/>
    <lineage>
        <taxon>Bacteria</taxon>
        <taxon>Pseudomonadati</taxon>
        <taxon>Planctomycetota</taxon>
        <taxon>Planctomycetia</taxon>
        <taxon>Pirellulales</taxon>
        <taxon>Pirellulaceae</taxon>
        <taxon>Roseiconus</taxon>
    </lineage>
</organism>
<feature type="chain" id="PRO_5045251421" evidence="1">
    <location>
        <begin position="29"/>
        <end position="307"/>
    </location>
</feature>
<dbReference type="Gene3D" id="2.50.20.10">
    <property type="entry name" value="Lipoprotein localisation LolA/LolB/LppX"/>
    <property type="match status" value="1"/>
</dbReference>
<gene>
    <name evidence="2" type="ORF">QTN89_02880</name>
</gene>
<keyword evidence="3" id="KW-1185">Reference proteome</keyword>
<dbReference type="NCBIfam" id="TIGR03009">
    <property type="entry name" value="plancto_dom_2"/>
    <property type="match status" value="1"/>
</dbReference>
<evidence type="ECO:0000256" key="1">
    <source>
        <dbReference type="SAM" id="SignalP"/>
    </source>
</evidence>
<evidence type="ECO:0000313" key="2">
    <source>
        <dbReference type="EMBL" id="MDM4014360.1"/>
    </source>
</evidence>